<dbReference type="OrthoDB" id="7632202at2"/>
<keyword evidence="1" id="KW-0472">Membrane</keyword>
<dbReference type="STRING" id="215743.ROSMUCSMR3_02445"/>
<keyword evidence="1" id="KW-0812">Transmembrane</keyword>
<dbReference type="PATRIC" id="fig|1288298.3.peg.755"/>
<dbReference type="Proteomes" id="UP000030021">
    <property type="component" value="Unassembled WGS sequence"/>
</dbReference>
<keyword evidence="1" id="KW-1133">Transmembrane helix</keyword>
<protein>
    <recommendedName>
        <fullName evidence="4">Cation/multidrug efflux pump</fullName>
    </recommendedName>
</protein>
<evidence type="ECO:0000256" key="1">
    <source>
        <dbReference type="SAM" id="Phobius"/>
    </source>
</evidence>
<sequence length="88" mass="10458">MVALMRLLIFGLIALTVLYLAISWYSRSVRRRKMERDWEEAGRPGDRNTYIETGMAQYEQSLRKRLIWLVYIVPVVTVVVIIYLTNFM</sequence>
<organism evidence="2 3">
    <name type="scientific">Roseovarius mucosus DSM 17069</name>
    <dbReference type="NCBI Taxonomy" id="1288298"/>
    <lineage>
        <taxon>Bacteria</taxon>
        <taxon>Pseudomonadati</taxon>
        <taxon>Pseudomonadota</taxon>
        <taxon>Alphaproteobacteria</taxon>
        <taxon>Rhodobacterales</taxon>
        <taxon>Roseobacteraceae</taxon>
        <taxon>Roseovarius</taxon>
    </lineage>
</organism>
<dbReference type="EMBL" id="AONH01000002">
    <property type="protein sequence ID" value="KGM89264.1"/>
    <property type="molecule type" value="Genomic_DNA"/>
</dbReference>
<feature type="transmembrane region" description="Helical" evidence="1">
    <location>
        <begin position="66"/>
        <end position="85"/>
    </location>
</feature>
<evidence type="ECO:0000313" key="2">
    <source>
        <dbReference type="EMBL" id="KGM89264.1"/>
    </source>
</evidence>
<evidence type="ECO:0008006" key="4">
    <source>
        <dbReference type="Google" id="ProtNLM"/>
    </source>
</evidence>
<feature type="transmembrane region" description="Helical" evidence="1">
    <location>
        <begin position="6"/>
        <end position="26"/>
    </location>
</feature>
<accession>A0A0A0HRN2</accession>
<gene>
    <name evidence="2" type="ORF">rosmuc_00748</name>
</gene>
<proteinExistence type="predicted"/>
<dbReference type="eggNOG" id="ENOG5032YBV">
    <property type="taxonomic scope" value="Bacteria"/>
</dbReference>
<evidence type="ECO:0000313" key="3">
    <source>
        <dbReference type="Proteomes" id="UP000030021"/>
    </source>
</evidence>
<reference evidence="2 3" key="1">
    <citation type="submission" date="2013-01" db="EMBL/GenBank/DDBJ databases">
        <authorList>
            <person name="Fiebig A."/>
            <person name="Goeker M."/>
            <person name="Klenk H.-P.P."/>
        </authorList>
    </citation>
    <scope>NUCLEOTIDE SEQUENCE [LARGE SCALE GENOMIC DNA]</scope>
    <source>
        <strain evidence="2 3">DSM 17069</strain>
    </source>
</reference>
<name>A0A0A0HRN2_9RHOB</name>
<dbReference type="AlphaFoldDB" id="A0A0A0HRN2"/>
<dbReference type="HOGENOM" id="CLU_186084_0_0_5"/>
<comment type="caution">
    <text evidence="2">The sequence shown here is derived from an EMBL/GenBank/DDBJ whole genome shotgun (WGS) entry which is preliminary data.</text>
</comment>